<sequence length="594" mass="66775">MKRSGYQGIYVGFSTTVAMTSNSMSNIPLNDITSSVVNRRIQNLQSIPIASSTPPDMVSTSMTKTPLSNITSSVVNRLIPSFQPADQSVNETLIHKKPIPSKSLINVEGLKVNLRSKFDAVNKVQKITNVQNSSTIPNSDQSSDENKRKQTASQTAHNESQQDSNLSSSSEEDAYESCTDSDTDQDDAVECITLFAANSPQAIDPEIVTSLALMLDQHNVHAKVFRMARDKLKQGNVHEFKLRLIHDRKTDGRIYNHPTVSEVAALIVGDVDAGDTRDLIIEQRSGKLERINEFHSAYLGYQYPLLFPYGEDGYRRGTLHKERPDVIITRRNRLTIMDWLSFRIQMRKAEAQTLISSRRLFQQFLVDGFTMMEAERAILASTIEVVEQINTYVLSLIPGDAQDFYSCDSIDRADVNDCEIFETLTPEFLNSLKTSGLPNHKISLKIGTPIMLMRNLDQSEGLCNGTRMIVTRLANHVIEAKIISGRHLGNTMYIPRIKMSPSQSPWPFKLNRIQFPIIVSYAMTINKSQGQSLDYVGLYLPKDVFSHGQLYVAMSRVTTKNGLKILIYDKEKKADNIFPTSTTNVVFKEVFENL</sequence>
<dbReference type="EMBL" id="CASHSV030000044">
    <property type="protein sequence ID" value="CAJ2644634.1"/>
    <property type="molecule type" value="Genomic_DNA"/>
</dbReference>
<keyword evidence="2" id="KW-1185">Reference proteome</keyword>
<name>A0ACB0JLY1_TRIPR</name>
<comment type="caution">
    <text evidence="1">The sequence shown here is derived from an EMBL/GenBank/DDBJ whole genome shotgun (WGS) entry which is preliminary data.</text>
</comment>
<accession>A0ACB0JLY1</accession>
<proteinExistence type="predicted"/>
<evidence type="ECO:0000313" key="2">
    <source>
        <dbReference type="Proteomes" id="UP001177021"/>
    </source>
</evidence>
<evidence type="ECO:0000313" key="1">
    <source>
        <dbReference type="EMBL" id="CAJ2644634.1"/>
    </source>
</evidence>
<dbReference type="Proteomes" id="UP001177021">
    <property type="component" value="Unassembled WGS sequence"/>
</dbReference>
<organism evidence="1 2">
    <name type="scientific">Trifolium pratense</name>
    <name type="common">Red clover</name>
    <dbReference type="NCBI Taxonomy" id="57577"/>
    <lineage>
        <taxon>Eukaryota</taxon>
        <taxon>Viridiplantae</taxon>
        <taxon>Streptophyta</taxon>
        <taxon>Embryophyta</taxon>
        <taxon>Tracheophyta</taxon>
        <taxon>Spermatophyta</taxon>
        <taxon>Magnoliopsida</taxon>
        <taxon>eudicotyledons</taxon>
        <taxon>Gunneridae</taxon>
        <taxon>Pentapetalae</taxon>
        <taxon>rosids</taxon>
        <taxon>fabids</taxon>
        <taxon>Fabales</taxon>
        <taxon>Fabaceae</taxon>
        <taxon>Papilionoideae</taxon>
        <taxon>50 kb inversion clade</taxon>
        <taxon>NPAAA clade</taxon>
        <taxon>Hologalegina</taxon>
        <taxon>IRL clade</taxon>
        <taxon>Trifolieae</taxon>
        <taxon>Trifolium</taxon>
    </lineage>
</organism>
<reference evidence="1" key="1">
    <citation type="submission" date="2023-10" db="EMBL/GenBank/DDBJ databases">
        <authorList>
            <person name="Rodriguez Cubillos JULIANA M."/>
            <person name="De Vega J."/>
        </authorList>
    </citation>
    <scope>NUCLEOTIDE SEQUENCE</scope>
</reference>
<protein>
    <submittedName>
        <fullName evidence="1">Uncharacterized protein</fullName>
    </submittedName>
</protein>
<gene>
    <name evidence="1" type="ORF">MILVUS5_LOCUS13612</name>
</gene>